<name>A0ACC1JYR2_9FUNG</name>
<organism evidence="1 2">
    <name type="scientific">Coemansia nantahalensis</name>
    <dbReference type="NCBI Taxonomy" id="2789366"/>
    <lineage>
        <taxon>Eukaryota</taxon>
        <taxon>Fungi</taxon>
        <taxon>Fungi incertae sedis</taxon>
        <taxon>Zoopagomycota</taxon>
        <taxon>Kickxellomycotina</taxon>
        <taxon>Kickxellomycetes</taxon>
        <taxon>Kickxellales</taxon>
        <taxon>Kickxellaceae</taxon>
        <taxon>Coemansia</taxon>
    </lineage>
</organism>
<reference evidence="1" key="1">
    <citation type="submission" date="2022-07" db="EMBL/GenBank/DDBJ databases">
        <title>Phylogenomic reconstructions and comparative analyses of Kickxellomycotina fungi.</title>
        <authorList>
            <person name="Reynolds N.K."/>
            <person name="Stajich J.E."/>
            <person name="Barry K."/>
            <person name="Grigoriev I.V."/>
            <person name="Crous P."/>
            <person name="Smith M.E."/>
        </authorList>
    </citation>
    <scope>NUCLEOTIDE SEQUENCE</scope>
    <source>
        <strain evidence="1">CBS 109366</strain>
    </source>
</reference>
<dbReference type="EMBL" id="JANBUJ010000849">
    <property type="protein sequence ID" value="KAJ2769857.1"/>
    <property type="molecule type" value="Genomic_DNA"/>
</dbReference>
<keyword evidence="2" id="KW-1185">Reference proteome</keyword>
<gene>
    <name evidence="1" type="ORF">IWQ57_002925</name>
</gene>
<comment type="caution">
    <text evidence="1">The sequence shown here is derived from an EMBL/GenBank/DDBJ whole genome shotgun (WGS) entry which is preliminary data.</text>
</comment>
<evidence type="ECO:0000313" key="1">
    <source>
        <dbReference type="EMBL" id="KAJ2769857.1"/>
    </source>
</evidence>
<dbReference type="Proteomes" id="UP001140234">
    <property type="component" value="Unassembled WGS sequence"/>
</dbReference>
<proteinExistence type="predicted"/>
<accession>A0ACC1JYR2</accession>
<evidence type="ECO:0000313" key="2">
    <source>
        <dbReference type="Proteomes" id="UP001140234"/>
    </source>
</evidence>
<protein>
    <submittedName>
        <fullName evidence="1">Uncharacterized protein</fullName>
    </submittedName>
</protein>
<sequence length="529" mass="55043">MDGGAPGGVGQAAESAPAAGLLGDFGLIDYESPAPDNQHGAEEAEPELALDPAPADGAAEQHDEAVDYGELGYTHAVEADMEPDLALEDADATQGDGYAGYDELEAPDADAACDGAEDAHRMAADPALAEDAAEQHGGLLDYGELEPAHMADGDAAQDSGHAGYDGPESEHAMALDPAAADGDFVGYGEPGQEAASAQEPPAVAEGIPETWVLSDGEWLLYLGSEQHSYTRDYQETLLQMPLSDLISVLQGDFALDEGVELALEFPSLALTIDQRDEQCGQVSLVGLYSCHVAVVDLGRLPLAYASLPYFSPDANGFSPPPASFSFVLHARPNVQAALQRAMEAAAEHATASADAVEPTAAAPAAADYDDAAADVDGDGEGQMDNADEVPDDDDYEGEEADDGADADADEHGSVGSSTAALLDNADGEDDDDDEDDDFVAEDDAERDHILSDDAVEEDEVEVVDDDDYEDDEQTSVGSGRVSPRYKRTKSQQQAADAADDDDDLDAADDAPAVKRARSDDDGEVETAAA</sequence>